<evidence type="ECO:0000313" key="3">
    <source>
        <dbReference type="Proteomes" id="UP001499852"/>
    </source>
</evidence>
<accession>A0ABP9P669</accession>
<dbReference type="RefSeq" id="WP_345736561.1">
    <property type="nucleotide sequence ID" value="NZ_BAABIA010000004.1"/>
</dbReference>
<feature type="domain" description="Beta-lactamase-related" evidence="1">
    <location>
        <begin position="67"/>
        <end position="334"/>
    </location>
</feature>
<dbReference type="InterPro" id="IPR050789">
    <property type="entry name" value="Diverse_Enzym_Activities"/>
</dbReference>
<dbReference type="SUPFAM" id="SSF56601">
    <property type="entry name" value="beta-lactamase/transpeptidase-like"/>
    <property type="match status" value="1"/>
</dbReference>
<sequence length="527" mass="57642">MSPTRRTFFKHLSLGGLSLWLSPACGETLAATVEKLPRNAPANKGVSSEAILRFLEAVDKQGFELHSFMMLRQGEVVAEAWWDPYGPDFIHTMYSMSKSFTSTAVGLAVAEGKLSVEDKVVSFFPDDLPVTVSENLAALRVKDLLTMSVGNEKEPTQTVVKSENWVRTFLAQPISHKPGTVFMYNSAATYMCSAIVQKVTGQKILDYLTPRLFVPLGIAGMTWESCPKGINTGGWGLSVQTEALAKFGQLYLQKGEWNGKRILPAAWVAEAAAFHIQQPGDDKPDRPKANNDWLQGYGYQFWRCQHGNFRGDGAFGQFTIVLPEQEAVIVMTSENKNMQGQLDLVWEHLLPAMSGPSPATDAALATKTKSLNLPPDKGSAESPNMERVSGKVFTLAENPMGLTAVTLVFQGNTCVFTARSSKGPHVIACGIERWQKGITAFPETPPRLISGGKPPTQITSKVAASATWTDENTLVMTWRYYETPHHDTVTCRFDGDTVSLTFLNSITAMNPKAKDARPVLTGKVGAE</sequence>
<proteinExistence type="predicted"/>
<dbReference type="PANTHER" id="PTHR43283:SF7">
    <property type="entry name" value="BETA-LACTAMASE-RELATED DOMAIN-CONTAINING PROTEIN"/>
    <property type="match status" value="1"/>
</dbReference>
<comment type="caution">
    <text evidence="2">The sequence shown here is derived from an EMBL/GenBank/DDBJ whole genome shotgun (WGS) entry which is preliminary data.</text>
</comment>
<reference evidence="3" key="1">
    <citation type="journal article" date="2019" name="Int. J. Syst. Evol. Microbiol.">
        <title>The Global Catalogue of Microorganisms (GCM) 10K type strain sequencing project: providing services to taxonomists for standard genome sequencing and annotation.</title>
        <authorList>
            <consortium name="The Broad Institute Genomics Platform"/>
            <consortium name="The Broad Institute Genome Sequencing Center for Infectious Disease"/>
            <person name="Wu L."/>
            <person name="Ma J."/>
        </authorList>
    </citation>
    <scope>NUCLEOTIDE SEQUENCE [LARGE SCALE GENOMIC DNA]</scope>
    <source>
        <strain evidence="3">JCM 18053</strain>
    </source>
</reference>
<evidence type="ECO:0000259" key="1">
    <source>
        <dbReference type="Pfam" id="PF00144"/>
    </source>
</evidence>
<keyword evidence="3" id="KW-1185">Reference proteome</keyword>
<dbReference type="PROSITE" id="PS51318">
    <property type="entry name" value="TAT"/>
    <property type="match status" value="1"/>
</dbReference>
<evidence type="ECO:0000313" key="2">
    <source>
        <dbReference type="EMBL" id="GAA5140583.1"/>
    </source>
</evidence>
<protein>
    <recommendedName>
        <fullName evidence="1">Beta-lactamase-related domain-containing protein</fullName>
    </recommendedName>
</protein>
<dbReference type="Pfam" id="PF00144">
    <property type="entry name" value="Beta-lactamase"/>
    <property type="match status" value="1"/>
</dbReference>
<dbReference type="InterPro" id="IPR006311">
    <property type="entry name" value="TAT_signal"/>
</dbReference>
<dbReference type="InterPro" id="IPR001466">
    <property type="entry name" value="Beta-lactam-related"/>
</dbReference>
<dbReference type="Proteomes" id="UP001499852">
    <property type="component" value="Unassembled WGS sequence"/>
</dbReference>
<organism evidence="2 3">
    <name type="scientific">Prosthecobacter algae</name>
    <dbReference type="NCBI Taxonomy" id="1144682"/>
    <lineage>
        <taxon>Bacteria</taxon>
        <taxon>Pseudomonadati</taxon>
        <taxon>Verrucomicrobiota</taxon>
        <taxon>Verrucomicrobiia</taxon>
        <taxon>Verrucomicrobiales</taxon>
        <taxon>Verrucomicrobiaceae</taxon>
        <taxon>Prosthecobacter</taxon>
    </lineage>
</organism>
<dbReference type="Gene3D" id="3.40.710.10">
    <property type="entry name" value="DD-peptidase/beta-lactamase superfamily"/>
    <property type="match status" value="1"/>
</dbReference>
<dbReference type="EMBL" id="BAABIA010000004">
    <property type="protein sequence ID" value="GAA5140583.1"/>
    <property type="molecule type" value="Genomic_DNA"/>
</dbReference>
<dbReference type="InterPro" id="IPR012338">
    <property type="entry name" value="Beta-lactam/transpept-like"/>
</dbReference>
<gene>
    <name evidence="2" type="ORF">GCM10023213_23390</name>
</gene>
<dbReference type="PANTHER" id="PTHR43283">
    <property type="entry name" value="BETA-LACTAMASE-RELATED"/>
    <property type="match status" value="1"/>
</dbReference>
<name>A0ABP9P669_9BACT</name>